<reference evidence="1" key="2">
    <citation type="journal article" date="2015" name="Data Brief">
        <title>Shoot transcriptome of the giant reed, Arundo donax.</title>
        <authorList>
            <person name="Barrero R.A."/>
            <person name="Guerrero F.D."/>
            <person name="Moolhuijzen P."/>
            <person name="Goolsby J.A."/>
            <person name="Tidwell J."/>
            <person name="Bellgard S.E."/>
            <person name="Bellgard M.I."/>
        </authorList>
    </citation>
    <scope>NUCLEOTIDE SEQUENCE</scope>
    <source>
        <tissue evidence="1">Shoot tissue taken approximately 20 cm above the soil surface</tissue>
    </source>
</reference>
<dbReference type="AlphaFoldDB" id="A0A0A8XQL6"/>
<accession>A0A0A8XQL6</accession>
<organism evidence="1">
    <name type="scientific">Arundo donax</name>
    <name type="common">Giant reed</name>
    <name type="synonym">Donax arundinaceus</name>
    <dbReference type="NCBI Taxonomy" id="35708"/>
    <lineage>
        <taxon>Eukaryota</taxon>
        <taxon>Viridiplantae</taxon>
        <taxon>Streptophyta</taxon>
        <taxon>Embryophyta</taxon>
        <taxon>Tracheophyta</taxon>
        <taxon>Spermatophyta</taxon>
        <taxon>Magnoliopsida</taxon>
        <taxon>Liliopsida</taxon>
        <taxon>Poales</taxon>
        <taxon>Poaceae</taxon>
        <taxon>PACMAD clade</taxon>
        <taxon>Arundinoideae</taxon>
        <taxon>Arundineae</taxon>
        <taxon>Arundo</taxon>
    </lineage>
</organism>
<dbReference type="EMBL" id="GBRH01281746">
    <property type="protein sequence ID" value="JAD16149.1"/>
    <property type="molecule type" value="Transcribed_RNA"/>
</dbReference>
<sequence>MGANWDACLNLRPSRNLLLPRRRLRRPSPLSFLCDALVGSFRGNLYQFSTGAMGSRTCICCYRGFCEGAPLLTWHQLLLVLESE</sequence>
<protein>
    <submittedName>
        <fullName evidence="1">Uncharacterized protein</fullName>
    </submittedName>
</protein>
<evidence type="ECO:0000313" key="1">
    <source>
        <dbReference type="EMBL" id="JAD16149.1"/>
    </source>
</evidence>
<name>A0A0A8XQL6_ARUDO</name>
<proteinExistence type="predicted"/>
<reference evidence="1" key="1">
    <citation type="submission" date="2014-09" db="EMBL/GenBank/DDBJ databases">
        <authorList>
            <person name="Magalhaes I.L.F."/>
            <person name="Oliveira U."/>
            <person name="Santos F.R."/>
            <person name="Vidigal T.H.D.A."/>
            <person name="Brescovit A.D."/>
            <person name="Santos A.J."/>
        </authorList>
    </citation>
    <scope>NUCLEOTIDE SEQUENCE</scope>
    <source>
        <tissue evidence="1">Shoot tissue taken approximately 20 cm above the soil surface</tissue>
    </source>
</reference>